<gene>
    <name evidence="1" type="ORF">HU747_18830</name>
</gene>
<keyword evidence="2" id="KW-1185">Reference proteome</keyword>
<proteinExistence type="predicted"/>
<reference evidence="1 2" key="1">
    <citation type="journal article" date="2020" name="Microorganisms">
        <title>Reliable Identification of Environmental Pseudomonas Isolates Using the rpoD Gene.</title>
        <authorList>
            <consortium name="The Broad Institute Genome Sequencing Platform"/>
            <person name="Girard L."/>
            <person name="Lood C."/>
            <person name="Rokni-Zadeh H."/>
            <person name="van Noort V."/>
            <person name="Lavigne R."/>
            <person name="De Mot R."/>
        </authorList>
    </citation>
    <scope>NUCLEOTIDE SEQUENCE [LARGE SCALE GENOMIC DNA]</scope>
    <source>
        <strain evidence="1 2">RW7P2</strain>
    </source>
</reference>
<dbReference type="Proteomes" id="UP000628086">
    <property type="component" value="Unassembled WGS sequence"/>
</dbReference>
<accession>A0ABR6VAU2</accession>
<evidence type="ECO:0000313" key="2">
    <source>
        <dbReference type="Proteomes" id="UP000628086"/>
    </source>
</evidence>
<dbReference type="RefSeq" id="WP_023378738.1">
    <property type="nucleotide sequence ID" value="NZ_JABWRR010000022.1"/>
</dbReference>
<evidence type="ECO:0008006" key="3">
    <source>
        <dbReference type="Google" id="ProtNLM"/>
    </source>
</evidence>
<organism evidence="1 2">
    <name type="scientific">Pseudomonas taiwanensis</name>
    <dbReference type="NCBI Taxonomy" id="470150"/>
    <lineage>
        <taxon>Bacteria</taxon>
        <taxon>Pseudomonadati</taxon>
        <taxon>Pseudomonadota</taxon>
        <taxon>Gammaproteobacteria</taxon>
        <taxon>Pseudomonadales</taxon>
        <taxon>Pseudomonadaceae</taxon>
        <taxon>Pseudomonas</taxon>
    </lineage>
</organism>
<dbReference type="EMBL" id="JABWRS010000015">
    <property type="protein sequence ID" value="MBC3477645.1"/>
    <property type="molecule type" value="Genomic_DNA"/>
</dbReference>
<sequence length="100" mass="11363">MTIEAESVRAYLTEAFLPLGIDLDTVYVTEIADVIDCDVVVSRNLVDEVLHHLRRGEEPTYDQGLFGLFHQPATFDLRYRVRGLHLLDLEKEIGNMLGFG</sequence>
<name>A0ABR6VAU2_9PSED</name>
<comment type="caution">
    <text evidence="1">The sequence shown here is derived from an EMBL/GenBank/DDBJ whole genome shotgun (WGS) entry which is preliminary data.</text>
</comment>
<evidence type="ECO:0000313" key="1">
    <source>
        <dbReference type="EMBL" id="MBC3477645.1"/>
    </source>
</evidence>
<protein>
    <recommendedName>
        <fullName evidence="3">CdiI immunity protein domain-containing protein</fullName>
    </recommendedName>
</protein>